<gene>
    <name evidence="3" type="ORF">HNQ60_003809</name>
</gene>
<evidence type="ECO:0000313" key="3">
    <source>
        <dbReference type="EMBL" id="MBB6094922.1"/>
    </source>
</evidence>
<dbReference type="InterPro" id="IPR028098">
    <property type="entry name" value="Glyco_trans_4-like_N"/>
</dbReference>
<keyword evidence="4" id="KW-1185">Reference proteome</keyword>
<dbReference type="Pfam" id="PF00534">
    <property type="entry name" value="Glycos_transf_1"/>
    <property type="match status" value="1"/>
</dbReference>
<evidence type="ECO:0000259" key="1">
    <source>
        <dbReference type="Pfam" id="PF00534"/>
    </source>
</evidence>
<reference evidence="3 4" key="1">
    <citation type="submission" date="2020-08" db="EMBL/GenBank/DDBJ databases">
        <title>Genomic Encyclopedia of Type Strains, Phase IV (KMG-IV): sequencing the most valuable type-strain genomes for metagenomic binning, comparative biology and taxonomic classification.</title>
        <authorList>
            <person name="Goeker M."/>
        </authorList>
    </citation>
    <scope>NUCLEOTIDE SEQUENCE [LARGE SCALE GENOMIC DNA]</scope>
    <source>
        <strain evidence="3 4">DSM 26723</strain>
    </source>
</reference>
<dbReference type="SUPFAM" id="SSF53756">
    <property type="entry name" value="UDP-Glycosyltransferase/glycogen phosphorylase"/>
    <property type="match status" value="1"/>
</dbReference>
<dbReference type="Gene3D" id="3.40.50.2000">
    <property type="entry name" value="Glycogen Phosphorylase B"/>
    <property type="match status" value="2"/>
</dbReference>
<dbReference type="PANTHER" id="PTHR45947:SF3">
    <property type="entry name" value="SULFOQUINOVOSYL TRANSFERASE SQD2"/>
    <property type="match status" value="1"/>
</dbReference>
<keyword evidence="3" id="KW-0808">Transferase</keyword>
<dbReference type="EMBL" id="JACHHZ010000004">
    <property type="protein sequence ID" value="MBB6094922.1"/>
    <property type="molecule type" value="Genomic_DNA"/>
</dbReference>
<feature type="domain" description="Glycosyltransferase subfamily 4-like N-terminal" evidence="2">
    <location>
        <begin position="39"/>
        <end position="213"/>
    </location>
</feature>
<protein>
    <submittedName>
        <fullName evidence="3">Glycosyltransferase involved in cell wall biosynthesis</fullName>
    </submittedName>
</protein>
<dbReference type="CDD" id="cd03801">
    <property type="entry name" value="GT4_PimA-like"/>
    <property type="match status" value="1"/>
</dbReference>
<dbReference type="GO" id="GO:0016758">
    <property type="term" value="F:hexosyltransferase activity"/>
    <property type="evidence" value="ECO:0007669"/>
    <property type="project" value="TreeGrafter"/>
</dbReference>
<dbReference type="RefSeq" id="WP_221304289.1">
    <property type="nucleotide sequence ID" value="NZ_JACHHZ010000004.1"/>
</dbReference>
<proteinExistence type="predicted"/>
<dbReference type="Pfam" id="PF13579">
    <property type="entry name" value="Glyco_trans_4_4"/>
    <property type="match status" value="1"/>
</dbReference>
<accession>A0A841HSD0</accession>
<dbReference type="AlphaFoldDB" id="A0A841HSD0"/>
<dbReference type="PANTHER" id="PTHR45947">
    <property type="entry name" value="SULFOQUINOVOSYL TRANSFERASE SQD2"/>
    <property type="match status" value="1"/>
</dbReference>
<name>A0A841HSD0_9GAMM</name>
<evidence type="ECO:0000313" key="4">
    <source>
        <dbReference type="Proteomes" id="UP000588068"/>
    </source>
</evidence>
<comment type="caution">
    <text evidence="3">The sequence shown here is derived from an EMBL/GenBank/DDBJ whole genome shotgun (WGS) entry which is preliminary data.</text>
</comment>
<dbReference type="InterPro" id="IPR050194">
    <property type="entry name" value="Glycosyltransferase_grp1"/>
</dbReference>
<sequence>MPADVDPMQRGAADSAAPPGRVLLVTSNFPRWPGDSTTPFVLHIAQDLISLGWHVRVLAPHAPGALRDETIDGVSIRRFRYMWPQSQQVLCYNGGALINLRRDWLNLLRVIPFVICEGLAILSEVIRGRFDVIHSHWLLPQGFTAGIVSRLLRVPHVATIHGGDVFALQSGVLRMCKKLALRFSDAVTVNSSATAAAVERIARPARLVQIPIGVSEHDADALAVRVRAIRARYRRDDGPLVVFVGRLVDEKGVDDLLHAIATVVDRLPHVTALVMGEGPARPALETLAQQLGIADRVHLTGWVPHAEVRAHLAAGDIFVGPSRRSSDGWVEAQGLVFLEAMLAGVPVVATASGGIIDTVRQEETGLLVDERSPSQIADAIVRLCNEPELADRLRRAGRQLVLDGYTRGKSARAFAREFTLSMRQPSRQDCDRS</sequence>
<dbReference type="Proteomes" id="UP000588068">
    <property type="component" value="Unassembled WGS sequence"/>
</dbReference>
<organism evidence="3 4">
    <name type="scientific">Povalibacter uvarum</name>
    <dbReference type="NCBI Taxonomy" id="732238"/>
    <lineage>
        <taxon>Bacteria</taxon>
        <taxon>Pseudomonadati</taxon>
        <taxon>Pseudomonadota</taxon>
        <taxon>Gammaproteobacteria</taxon>
        <taxon>Steroidobacterales</taxon>
        <taxon>Steroidobacteraceae</taxon>
        <taxon>Povalibacter</taxon>
    </lineage>
</organism>
<feature type="domain" description="Glycosyl transferase family 1" evidence="1">
    <location>
        <begin position="232"/>
        <end position="399"/>
    </location>
</feature>
<evidence type="ECO:0000259" key="2">
    <source>
        <dbReference type="Pfam" id="PF13579"/>
    </source>
</evidence>
<dbReference type="InterPro" id="IPR001296">
    <property type="entry name" value="Glyco_trans_1"/>
</dbReference>